<accession>A0A1Y4SV79</accession>
<dbReference type="CDD" id="cd01310">
    <property type="entry name" value="TatD_DNAse"/>
    <property type="match status" value="1"/>
</dbReference>
<keyword evidence="1 3" id="KW-0479">Metal-binding</keyword>
<dbReference type="GO" id="GO:0046872">
    <property type="term" value="F:metal ion binding"/>
    <property type="evidence" value="ECO:0007669"/>
    <property type="project" value="UniProtKB-KW"/>
</dbReference>
<dbReference type="Pfam" id="PF01026">
    <property type="entry name" value="TatD_DNase"/>
    <property type="match status" value="1"/>
</dbReference>
<protein>
    <submittedName>
        <fullName evidence="4">Hydrolase TatD</fullName>
    </submittedName>
</protein>
<dbReference type="PROSITE" id="PS01090">
    <property type="entry name" value="TATD_2"/>
    <property type="match status" value="1"/>
</dbReference>
<evidence type="ECO:0000256" key="3">
    <source>
        <dbReference type="PIRSR" id="PIRSR005902-1"/>
    </source>
</evidence>
<proteinExistence type="predicted"/>
<evidence type="ECO:0000256" key="1">
    <source>
        <dbReference type="ARBA" id="ARBA00022723"/>
    </source>
</evidence>
<dbReference type="Gene3D" id="3.20.20.140">
    <property type="entry name" value="Metal-dependent hydrolases"/>
    <property type="match status" value="1"/>
</dbReference>
<dbReference type="OrthoDB" id="9810005at2"/>
<evidence type="ECO:0000256" key="2">
    <source>
        <dbReference type="ARBA" id="ARBA00022801"/>
    </source>
</evidence>
<gene>
    <name evidence="4" type="ORF">B5E75_10770</name>
</gene>
<dbReference type="GO" id="GO:0004536">
    <property type="term" value="F:DNA nuclease activity"/>
    <property type="evidence" value="ECO:0007669"/>
    <property type="project" value="InterPro"/>
</dbReference>
<keyword evidence="2 4" id="KW-0378">Hydrolase</keyword>
<feature type="binding site" evidence="3">
    <location>
        <position position="8"/>
    </location>
    <ligand>
        <name>a divalent metal cation</name>
        <dbReference type="ChEBI" id="CHEBI:60240"/>
        <label>1</label>
    </ligand>
</feature>
<dbReference type="PANTHER" id="PTHR46124:SF2">
    <property type="entry name" value="D-AMINOACYL-TRNA DEACYLASE"/>
    <property type="match status" value="1"/>
</dbReference>
<feature type="binding site" evidence="3">
    <location>
        <position position="150"/>
    </location>
    <ligand>
        <name>a divalent metal cation</name>
        <dbReference type="ChEBI" id="CHEBI:60240"/>
        <label>2</label>
    </ligand>
</feature>
<evidence type="ECO:0000313" key="5">
    <source>
        <dbReference type="Proteomes" id="UP000195305"/>
    </source>
</evidence>
<dbReference type="EMBL" id="NFLJ01000033">
    <property type="protein sequence ID" value="OUQ33300.1"/>
    <property type="molecule type" value="Genomic_DNA"/>
</dbReference>
<dbReference type="InterPro" id="IPR015991">
    <property type="entry name" value="TatD/YcfH-like"/>
</dbReference>
<sequence length="252" mass="28887">MYFNTHTHLNSEQLYPDRDQFIQNALDHQVENMVVVGYDLESSKKAVEIAHEYSFIYAAVGISPNDCKDTTDEDLNEIEKILQDPCVVALGEIGLDYYWDEVSHEKQKDVFIKQIEIAKKYQKPIVIHARDAYEDTYNILKQTAHYGIMHCYSGSAEMAKRYIDIGFEISLAGPVTFKNAKVPKEVAQSIDIEHLMIETDCPYLTPHPFRGKLNEPANVVYIAQEIAKLKNMEIEDVARITTFNAKKMFGIK</sequence>
<dbReference type="PROSITE" id="PS01091">
    <property type="entry name" value="TATD_3"/>
    <property type="match status" value="1"/>
</dbReference>
<dbReference type="FunFam" id="3.20.20.140:FF:000005">
    <property type="entry name" value="TatD family hydrolase"/>
    <property type="match status" value="1"/>
</dbReference>
<dbReference type="RefSeq" id="WP_087359102.1">
    <property type="nucleotide sequence ID" value="NZ_NFLJ01000033.1"/>
</dbReference>
<feature type="binding site" evidence="3">
    <location>
        <position position="200"/>
    </location>
    <ligand>
        <name>a divalent metal cation</name>
        <dbReference type="ChEBI" id="CHEBI:60240"/>
        <label>1</label>
    </ligand>
</feature>
<dbReference type="GO" id="GO:0005829">
    <property type="term" value="C:cytosol"/>
    <property type="evidence" value="ECO:0007669"/>
    <property type="project" value="TreeGrafter"/>
</dbReference>
<dbReference type="Proteomes" id="UP000195305">
    <property type="component" value="Unassembled WGS sequence"/>
</dbReference>
<dbReference type="InterPro" id="IPR001130">
    <property type="entry name" value="TatD-like"/>
</dbReference>
<feature type="binding site" evidence="3">
    <location>
        <position position="92"/>
    </location>
    <ligand>
        <name>a divalent metal cation</name>
        <dbReference type="ChEBI" id="CHEBI:60240"/>
        <label>1</label>
    </ligand>
</feature>
<dbReference type="AlphaFoldDB" id="A0A1Y4SV79"/>
<dbReference type="NCBIfam" id="TIGR00010">
    <property type="entry name" value="YchF/TatD family DNA exonuclease"/>
    <property type="match status" value="1"/>
</dbReference>
<feature type="binding site" evidence="3">
    <location>
        <position position="6"/>
    </location>
    <ligand>
        <name>a divalent metal cation</name>
        <dbReference type="ChEBI" id="CHEBI:60240"/>
        <label>1</label>
    </ligand>
</feature>
<comment type="caution">
    <text evidence="4">The sequence shown here is derived from an EMBL/GenBank/DDBJ whole genome shotgun (WGS) entry which is preliminary data.</text>
</comment>
<dbReference type="SUPFAM" id="SSF51556">
    <property type="entry name" value="Metallo-dependent hydrolases"/>
    <property type="match status" value="1"/>
</dbReference>
<name>A0A1Y4SV79_9FIRM</name>
<dbReference type="InterPro" id="IPR018228">
    <property type="entry name" value="DNase_TatD-rel_CS"/>
</dbReference>
<keyword evidence="5" id="KW-1185">Reference proteome</keyword>
<feature type="binding site" evidence="3">
    <location>
        <position position="128"/>
    </location>
    <ligand>
        <name>a divalent metal cation</name>
        <dbReference type="ChEBI" id="CHEBI:60240"/>
        <label>2</label>
    </ligand>
</feature>
<dbReference type="PANTHER" id="PTHR46124">
    <property type="entry name" value="D-AMINOACYL-TRNA DEACYLASE"/>
    <property type="match status" value="1"/>
</dbReference>
<organism evidence="4 5">
    <name type="scientific">Massilimicrobiota timonensis</name>
    <dbReference type="NCBI Taxonomy" id="1776392"/>
    <lineage>
        <taxon>Bacteria</taxon>
        <taxon>Bacillati</taxon>
        <taxon>Bacillota</taxon>
        <taxon>Erysipelotrichia</taxon>
        <taxon>Erysipelotrichales</taxon>
        <taxon>Erysipelotrichaceae</taxon>
        <taxon>Massilimicrobiota</taxon>
    </lineage>
</organism>
<dbReference type="GO" id="GO:0016788">
    <property type="term" value="F:hydrolase activity, acting on ester bonds"/>
    <property type="evidence" value="ECO:0007669"/>
    <property type="project" value="InterPro"/>
</dbReference>
<dbReference type="InterPro" id="IPR032466">
    <property type="entry name" value="Metal_Hydrolase"/>
</dbReference>
<reference evidence="4 5" key="1">
    <citation type="journal article" date="2018" name="BMC Genomics">
        <title>Whole genome sequencing and function prediction of 133 gut anaerobes isolated from chicken caecum in pure cultures.</title>
        <authorList>
            <person name="Medvecky M."/>
            <person name="Cejkova D."/>
            <person name="Polansky O."/>
            <person name="Karasova D."/>
            <person name="Kubasova T."/>
            <person name="Cizek A."/>
            <person name="Rychlik I."/>
        </authorList>
    </citation>
    <scope>NUCLEOTIDE SEQUENCE [LARGE SCALE GENOMIC DNA]</scope>
    <source>
        <strain evidence="4 5">An13</strain>
    </source>
</reference>
<evidence type="ECO:0000313" key="4">
    <source>
        <dbReference type="EMBL" id="OUQ33300.1"/>
    </source>
</evidence>
<dbReference type="PIRSF" id="PIRSF005902">
    <property type="entry name" value="DNase_TatD"/>
    <property type="match status" value="1"/>
</dbReference>